<evidence type="ECO:0000313" key="3">
    <source>
        <dbReference type="Proteomes" id="UP000078292"/>
    </source>
</evidence>
<dbReference type="STRING" id="1837282.A6F49_16330"/>
<proteinExistence type="predicted"/>
<dbReference type="AlphaFoldDB" id="A0A1B7LWJ4"/>
<dbReference type="Proteomes" id="UP000078292">
    <property type="component" value="Unassembled WGS sequence"/>
</dbReference>
<dbReference type="InterPro" id="IPR000182">
    <property type="entry name" value="GNAT_dom"/>
</dbReference>
<dbReference type="RefSeq" id="WP_043058645.1">
    <property type="nucleotide sequence ID" value="NZ_LXEY01000022.1"/>
</dbReference>
<accession>A0A1B7LWJ4</accession>
<dbReference type="PROSITE" id="PS51186">
    <property type="entry name" value="GNAT"/>
    <property type="match status" value="1"/>
</dbReference>
<protein>
    <submittedName>
        <fullName evidence="2">Acetyltransferase</fullName>
    </submittedName>
</protein>
<dbReference type="SUPFAM" id="SSF55729">
    <property type="entry name" value="Acyl-CoA N-acyltransferases (Nat)"/>
    <property type="match status" value="1"/>
</dbReference>
<comment type="caution">
    <text evidence="2">The sequence shown here is derived from an EMBL/GenBank/DDBJ whole genome shotgun (WGS) entry which is preliminary data.</text>
</comment>
<gene>
    <name evidence="2" type="ORF">A6F49_16330</name>
</gene>
<dbReference type="OrthoDB" id="9797178at2"/>
<keyword evidence="3" id="KW-1185">Reference proteome</keyword>
<evidence type="ECO:0000313" key="2">
    <source>
        <dbReference type="EMBL" id="OAV59413.1"/>
    </source>
</evidence>
<name>A0A1B7LWJ4_9MICC</name>
<feature type="domain" description="N-acetyltransferase" evidence="1">
    <location>
        <begin position="7"/>
        <end position="153"/>
    </location>
</feature>
<sequence length="171" mass="18210">MSPSPAWITRPETSSDIPAIHRVHRAAFETAEEAELVAALRDEPEWIASLSVVATSDDGAIVGHALLTRCYIDEVPALALAPCAVLPSHQRSGAGSAAIRAALNAAEEQGEAFVIVLGHPEYYPRFGFKPASPYGIKLSIEVPDNALMALSLRPDRKLPAGVVRYSAPFGI</sequence>
<dbReference type="Pfam" id="PF00583">
    <property type="entry name" value="Acetyltransf_1"/>
    <property type="match status" value="1"/>
</dbReference>
<keyword evidence="2" id="KW-0808">Transferase</keyword>
<dbReference type="EMBL" id="LXEY01000022">
    <property type="protein sequence ID" value="OAV59413.1"/>
    <property type="molecule type" value="Genomic_DNA"/>
</dbReference>
<dbReference type="CDD" id="cd04301">
    <property type="entry name" value="NAT_SF"/>
    <property type="match status" value="1"/>
</dbReference>
<dbReference type="Gene3D" id="3.40.630.30">
    <property type="match status" value="1"/>
</dbReference>
<dbReference type="GO" id="GO:0016747">
    <property type="term" value="F:acyltransferase activity, transferring groups other than amino-acyl groups"/>
    <property type="evidence" value="ECO:0007669"/>
    <property type="project" value="InterPro"/>
</dbReference>
<reference evidence="2 3" key="1">
    <citation type="submission" date="2016-04" db="EMBL/GenBank/DDBJ databases">
        <title>First whole genome shotgun sequence of the bacterium Enteractinococcus sp. strain UASWS1574.</title>
        <authorList>
            <person name="Crovadore J."/>
            <person name="Chablais R."/>
            <person name="Lefort F."/>
        </authorList>
    </citation>
    <scope>NUCLEOTIDE SEQUENCE [LARGE SCALE GENOMIC DNA]</scope>
    <source>
        <strain evidence="2 3">UASWS1574</strain>
    </source>
</reference>
<dbReference type="InterPro" id="IPR016181">
    <property type="entry name" value="Acyl_CoA_acyltransferase"/>
</dbReference>
<organism evidence="2 3">
    <name type="scientific">Enteractinococcus helveticum</name>
    <dbReference type="NCBI Taxonomy" id="1837282"/>
    <lineage>
        <taxon>Bacteria</taxon>
        <taxon>Bacillati</taxon>
        <taxon>Actinomycetota</taxon>
        <taxon>Actinomycetes</taxon>
        <taxon>Micrococcales</taxon>
        <taxon>Micrococcaceae</taxon>
    </lineage>
</organism>
<evidence type="ECO:0000259" key="1">
    <source>
        <dbReference type="PROSITE" id="PS51186"/>
    </source>
</evidence>